<dbReference type="PANTHER" id="PTHR45789:SF2">
    <property type="entry name" value="FI18025P1"/>
    <property type="match status" value="1"/>
</dbReference>
<evidence type="ECO:0000313" key="6">
    <source>
        <dbReference type="Proteomes" id="UP001480595"/>
    </source>
</evidence>
<dbReference type="InterPro" id="IPR009071">
    <property type="entry name" value="HMG_box_dom"/>
</dbReference>
<dbReference type="SUPFAM" id="SSF47095">
    <property type="entry name" value="HMG-box"/>
    <property type="match status" value="1"/>
</dbReference>
<feature type="domain" description="HMG box" evidence="4">
    <location>
        <begin position="180"/>
        <end position="249"/>
    </location>
</feature>
<dbReference type="Pfam" id="PF00505">
    <property type="entry name" value="HMG_box"/>
    <property type="match status" value="1"/>
</dbReference>
<dbReference type="InterPro" id="IPR036910">
    <property type="entry name" value="HMG_box_dom_sf"/>
</dbReference>
<reference evidence="5 6" key="1">
    <citation type="submission" date="2023-01" db="EMBL/GenBank/DDBJ databases">
        <title>Analysis of 21 Apiospora genomes using comparative genomics revels a genus with tremendous synthesis potential of carbohydrate active enzymes and secondary metabolites.</title>
        <authorList>
            <person name="Sorensen T."/>
        </authorList>
    </citation>
    <scope>NUCLEOTIDE SEQUENCE [LARGE SCALE GENOMIC DNA]</scope>
    <source>
        <strain evidence="5 6">CBS 135458</strain>
    </source>
</reference>
<name>A0ABR1SSV8_9PEZI</name>
<feature type="DNA-binding region" description="HMG box" evidence="3">
    <location>
        <begin position="180"/>
        <end position="249"/>
    </location>
</feature>
<sequence>MHQMQPLAYHDKGEDIEQETDGLLLHCDPAMPILYPLFPTPLYHPPITSTYTKDEEGYVWLAGSEETTLRLFDFSSWDTGFDRNSPSSPPSPTIDVSPMLPCARLDSAQLDTETKAWDEVIFGQLPSLPEKSSPGDTVSLKKRWDGVAEGAPPFDIEAWVQRSTVIRRQEQPQASNGGRVKRPQNAFMLWRKAYRNSIKALYFDRDPKPNYSKVCGELWLLEPAETRMRFKQWAEIEKKNHKTAFPDYVFSTSRTKGEKRGRRRAMCRVAVQTEELTAGGQ</sequence>
<accession>A0ABR1SSV8</accession>
<keyword evidence="1 3" id="KW-0238">DNA-binding</keyword>
<dbReference type="RefSeq" id="XP_066707633.1">
    <property type="nucleotide sequence ID" value="XM_066866719.1"/>
</dbReference>
<evidence type="ECO:0000313" key="5">
    <source>
        <dbReference type="EMBL" id="KAK8036815.1"/>
    </source>
</evidence>
<organism evidence="5 6">
    <name type="scientific">Apiospora phragmitis</name>
    <dbReference type="NCBI Taxonomy" id="2905665"/>
    <lineage>
        <taxon>Eukaryota</taxon>
        <taxon>Fungi</taxon>
        <taxon>Dikarya</taxon>
        <taxon>Ascomycota</taxon>
        <taxon>Pezizomycotina</taxon>
        <taxon>Sordariomycetes</taxon>
        <taxon>Xylariomycetidae</taxon>
        <taxon>Amphisphaeriales</taxon>
        <taxon>Apiosporaceae</taxon>
        <taxon>Apiospora</taxon>
    </lineage>
</organism>
<dbReference type="SMART" id="SM00398">
    <property type="entry name" value="HMG"/>
    <property type="match status" value="1"/>
</dbReference>
<dbReference type="PROSITE" id="PS50118">
    <property type="entry name" value="HMG_BOX_2"/>
    <property type="match status" value="1"/>
</dbReference>
<evidence type="ECO:0000256" key="1">
    <source>
        <dbReference type="ARBA" id="ARBA00023125"/>
    </source>
</evidence>
<dbReference type="EMBL" id="JAQQWL010000018">
    <property type="protein sequence ID" value="KAK8036815.1"/>
    <property type="molecule type" value="Genomic_DNA"/>
</dbReference>
<keyword evidence="2 3" id="KW-0539">Nucleus</keyword>
<keyword evidence="6" id="KW-1185">Reference proteome</keyword>
<proteinExistence type="predicted"/>
<dbReference type="GeneID" id="92099784"/>
<dbReference type="Proteomes" id="UP001480595">
    <property type="component" value="Unassembled WGS sequence"/>
</dbReference>
<dbReference type="InterPro" id="IPR051356">
    <property type="entry name" value="SOX/SOX-like_TF"/>
</dbReference>
<dbReference type="Gene3D" id="1.10.30.10">
    <property type="entry name" value="High mobility group box domain"/>
    <property type="match status" value="1"/>
</dbReference>
<evidence type="ECO:0000259" key="4">
    <source>
        <dbReference type="PROSITE" id="PS50118"/>
    </source>
</evidence>
<comment type="caution">
    <text evidence="5">The sequence shown here is derived from an EMBL/GenBank/DDBJ whole genome shotgun (WGS) entry which is preliminary data.</text>
</comment>
<evidence type="ECO:0000256" key="3">
    <source>
        <dbReference type="PROSITE-ProRule" id="PRU00267"/>
    </source>
</evidence>
<evidence type="ECO:0000256" key="2">
    <source>
        <dbReference type="ARBA" id="ARBA00023242"/>
    </source>
</evidence>
<dbReference type="PANTHER" id="PTHR45789">
    <property type="entry name" value="FI18025P1"/>
    <property type="match status" value="1"/>
</dbReference>
<protein>
    <recommendedName>
        <fullName evidence="4">HMG box domain-containing protein</fullName>
    </recommendedName>
</protein>
<gene>
    <name evidence="5" type="ORF">PG994_015312</name>
</gene>